<dbReference type="InterPro" id="IPR038821">
    <property type="entry name" value="CLE45-like"/>
</dbReference>
<dbReference type="OrthoDB" id="1702020at2759"/>
<feature type="region of interest" description="Disordered" evidence="1">
    <location>
        <begin position="55"/>
        <end position="97"/>
    </location>
</feature>
<sequence length="97" mass="10824">MDFYSQSFHKLLCFGLLLACIQGKAYGIRNIDLALGWKEETDMKAIVKVRYLGDTSTSSSEKLGAWKNSAAGPSPFDPNETSKRRVQRGSDPIHNRC</sequence>
<evidence type="ECO:0000313" key="3">
    <source>
        <dbReference type="EMBL" id="KAG6492303.1"/>
    </source>
</evidence>
<dbReference type="AlphaFoldDB" id="A0A8J5KVJ2"/>
<comment type="caution">
    <text evidence="3">The sequence shown here is derived from an EMBL/GenBank/DDBJ whole genome shotgun (WGS) entry which is preliminary data.</text>
</comment>
<name>A0A8J5KVJ2_ZINOF</name>
<evidence type="ECO:0000256" key="2">
    <source>
        <dbReference type="SAM" id="SignalP"/>
    </source>
</evidence>
<dbReference type="Proteomes" id="UP000734854">
    <property type="component" value="Unassembled WGS sequence"/>
</dbReference>
<feature type="signal peptide" evidence="2">
    <location>
        <begin position="1"/>
        <end position="27"/>
    </location>
</feature>
<evidence type="ECO:0000313" key="4">
    <source>
        <dbReference type="Proteomes" id="UP000734854"/>
    </source>
</evidence>
<gene>
    <name evidence="3" type="ORF">ZIOFF_047257</name>
</gene>
<protein>
    <submittedName>
        <fullName evidence="3">Uncharacterized protein</fullName>
    </submittedName>
</protein>
<dbReference type="EMBL" id="JACMSC010000013">
    <property type="protein sequence ID" value="KAG6492303.1"/>
    <property type="molecule type" value="Genomic_DNA"/>
</dbReference>
<dbReference type="PANTHER" id="PTHR36726:SF4">
    <property type="entry name" value="CLAVATA3_ESR (CLE)-RELATED PROTEIN 45"/>
    <property type="match status" value="1"/>
</dbReference>
<accession>A0A8J5KVJ2</accession>
<keyword evidence="2" id="KW-0732">Signal</keyword>
<evidence type="ECO:0000256" key="1">
    <source>
        <dbReference type="SAM" id="MobiDB-lite"/>
    </source>
</evidence>
<proteinExistence type="predicted"/>
<reference evidence="3 4" key="1">
    <citation type="submission" date="2020-08" db="EMBL/GenBank/DDBJ databases">
        <title>Plant Genome Project.</title>
        <authorList>
            <person name="Zhang R.-G."/>
        </authorList>
    </citation>
    <scope>NUCLEOTIDE SEQUENCE [LARGE SCALE GENOMIC DNA]</scope>
    <source>
        <tissue evidence="3">Rhizome</tissue>
    </source>
</reference>
<keyword evidence="4" id="KW-1185">Reference proteome</keyword>
<organism evidence="3 4">
    <name type="scientific">Zingiber officinale</name>
    <name type="common">Ginger</name>
    <name type="synonym">Amomum zingiber</name>
    <dbReference type="NCBI Taxonomy" id="94328"/>
    <lineage>
        <taxon>Eukaryota</taxon>
        <taxon>Viridiplantae</taxon>
        <taxon>Streptophyta</taxon>
        <taxon>Embryophyta</taxon>
        <taxon>Tracheophyta</taxon>
        <taxon>Spermatophyta</taxon>
        <taxon>Magnoliopsida</taxon>
        <taxon>Liliopsida</taxon>
        <taxon>Zingiberales</taxon>
        <taxon>Zingiberaceae</taxon>
        <taxon>Zingiber</taxon>
    </lineage>
</organism>
<dbReference type="PANTHER" id="PTHR36726">
    <property type="entry name" value="CLAVATA3/ESR (CLE)-RELATED PROTEIN 45"/>
    <property type="match status" value="1"/>
</dbReference>
<feature type="chain" id="PRO_5035255448" evidence="2">
    <location>
        <begin position="28"/>
        <end position="97"/>
    </location>
</feature>